<organism evidence="1 2">
    <name type="scientific">Chitinophaga silvisoli</name>
    <dbReference type="NCBI Taxonomy" id="2291814"/>
    <lineage>
        <taxon>Bacteria</taxon>
        <taxon>Pseudomonadati</taxon>
        <taxon>Bacteroidota</taxon>
        <taxon>Chitinophagia</taxon>
        <taxon>Chitinophagales</taxon>
        <taxon>Chitinophagaceae</taxon>
        <taxon>Chitinophaga</taxon>
    </lineage>
</organism>
<comment type="caution">
    <text evidence="1">The sequence shown here is derived from an EMBL/GenBank/DDBJ whole genome shotgun (WGS) entry which is preliminary data.</text>
</comment>
<dbReference type="Proteomes" id="UP000261174">
    <property type="component" value="Unassembled WGS sequence"/>
</dbReference>
<sequence>MRSGQTCAGEGDKFFKWYIKDIMLLYEVDQVLVVPGPVPSFFDNIRQGRYADFVQRFRFFV</sequence>
<dbReference type="AlphaFoldDB" id="A0A3E1NWS4"/>
<protein>
    <submittedName>
        <fullName evidence="1">Uncharacterized protein</fullName>
    </submittedName>
</protein>
<proteinExistence type="predicted"/>
<name>A0A3E1NWS4_9BACT</name>
<accession>A0A3E1NWS4</accession>
<evidence type="ECO:0000313" key="1">
    <source>
        <dbReference type="EMBL" id="RFM32370.1"/>
    </source>
</evidence>
<dbReference type="EMBL" id="QTJV01000009">
    <property type="protein sequence ID" value="RFM32370.1"/>
    <property type="molecule type" value="Genomic_DNA"/>
</dbReference>
<reference evidence="1 2" key="1">
    <citation type="submission" date="2018-08" db="EMBL/GenBank/DDBJ databases">
        <title>Chitinophaga sp. K20C18050901, a novel bacterium isolated from forest soil.</title>
        <authorList>
            <person name="Wang C."/>
        </authorList>
    </citation>
    <scope>NUCLEOTIDE SEQUENCE [LARGE SCALE GENOMIC DNA]</scope>
    <source>
        <strain evidence="1 2">K20C18050901</strain>
    </source>
</reference>
<keyword evidence="2" id="KW-1185">Reference proteome</keyword>
<evidence type="ECO:0000313" key="2">
    <source>
        <dbReference type="Proteomes" id="UP000261174"/>
    </source>
</evidence>
<gene>
    <name evidence="1" type="ORF">DXN04_22030</name>
</gene>